<reference evidence="5" key="1">
    <citation type="submission" date="2022-03" db="EMBL/GenBank/DDBJ databases">
        <title>De novo assembled genomes of Belliella spp. (Cyclobacteriaceae) strains.</title>
        <authorList>
            <person name="Szabo A."/>
            <person name="Korponai K."/>
            <person name="Felfoldi T."/>
        </authorList>
    </citation>
    <scope>NUCLEOTIDE SEQUENCE</scope>
    <source>
        <strain evidence="5">DSM 111904</strain>
    </source>
</reference>
<name>A0ABS9UUX6_9BACT</name>
<proteinExistence type="inferred from homology"/>
<organism evidence="5 6">
    <name type="scientific">Belliella filtrata</name>
    <dbReference type="NCBI Taxonomy" id="2923435"/>
    <lineage>
        <taxon>Bacteria</taxon>
        <taxon>Pseudomonadati</taxon>
        <taxon>Bacteroidota</taxon>
        <taxon>Cytophagia</taxon>
        <taxon>Cytophagales</taxon>
        <taxon>Cyclobacteriaceae</taxon>
        <taxon>Belliella</taxon>
    </lineage>
</organism>
<dbReference type="InterPro" id="IPR016195">
    <property type="entry name" value="Pol/histidinol_Pase-like"/>
</dbReference>
<dbReference type="SUPFAM" id="SSF89550">
    <property type="entry name" value="PHP domain-like"/>
    <property type="match status" value="1"/>
</dbReference>
<dbReference type="EMBL" id="JAKZGP010000001">
    <property type="protein sequence ID" value="MCH7407975.1"/>
    <property type="molecule type" value="Genomic_DNA"/>
</dbReference>
<dbReference type="PANTHER" id="PTHR39181:SF1">
    <property type="entry name" value="TYROSINE-PROTEIN PHOSPHATASE YWQE"/>
    <property type="match status" value="1"/>
</dbReference>
<dbReference type="Gene3D" id="3.20.20.140">
    <property type="entry name" value="Metal-dependent hydrolases"/>
    <property type="match status" value="1"/>
</dbReference>
<dbReference type="Pfam" id="PF19567">
    <property type="entry name" value="CpsB_CapC"/>
    <property type="match status" value="1"/>
</dbReference>
<dbReference type="Proteomes" id="UP001165489">
    <property type="component" value="Unassembled WGS sequence"/>
</dbReference>
<protein>
    <recommendedName>
        <fullName evidence="2">protein-tyrosine-phosphatase</fullName>
        <ecNumber evidence="2">3.1.3.48</ecNumber>
    </recommendedName>
</protein>
<gene>
    <name evidence="5" type="ORF">MM239_01090</name>
</gene>
<dbReference type="RefSeq" id="WP_241345911.1">
    <property type="nucleotide sequence ID" value="NZ_JAKZGP010000001.1"/>
</dbReference>
<evidence type="ECO:0000256" key="1">
    <source>
        <dbReference type="ARBA" id="ARBA00005750"/>
    </source>
</evidence>
<comment type="similarity">
    <text evidence="1">Belongs to the metallo-dependent hydrolases superfamily. CpsB/CapC family.</text>
</comment>
<dbReference type="PANTHER" id="PTHR39181">
    <property type="entry name" value="TYROSINE-PROTEIN PHOSPHATASE YWQE"/>
    <property type="match status" value="1"/>
</dbReference>
<accession>A0ABS9UUX6</accession>
<dbReference type="InterPro" id="IPR016667">
    <property type="entry name" value="Caps_polysacc_synth_CpsB/CapC"/>
</dbReference>
<dbReference type="EC" id="3.1.3.48" evidence="2"/>
<evidence type="ECO:0000256" key="2">
    <source>
        <dbReference type="ARBA" id="ARBA00013064"/>
    </source>
</evidence>
<evidence type="ECO:0000313" key="6">
    <source>
        <dbReference type="Proteomes" id="UP001165489"/>
    </source>
</evidence>
<comment type="caution">
    <text evidence="5">The sequence shown here is derived from an EMBL/GenBank/DDBJ whole genome shotgun (WGS) entry which is preliminary data.</text>
</comment>
<evidence type="ECO:0000256" key="3">
    <source>
        <dbReference type="ARBA" id="ARBA00022801"/>
    </source>
</evidence>
<evidence type="ECO:0000256" key="4">
    <source>
        <dbReference type="ARBA" id="ARBA00051722"/>
    </source>
</evidence>
<keyword evidence="3" id="KW-0378">Hydrolase</keyword>
<sequence>MGILDFIGFKNKSKNQQSLDLSWLQADMHSHLIPGIDDGAKTMEQSIALIKKLHSYGLRKLITTPHIMFEFYKNDPKIIGDGLSRLQKAVQNEGIDIEIQAAAEYYIDEIFYENIKKGGSFLTIKDNLILVETSFINKPALLIDALFELEMKGYQPILAHPERYQYLMADRNLQNELIERGVYFQLNLLSLTGFYSKEVKQFGEKLIDEGKVKLLGTDCHNMRYLDTLDTLSSSKYYQKLQSLDLLNVTL</sequence>
<comment type="catalytic activity">
    <reaction evidence="4">
        <text>O-phospho-L-tyrosyl-[protein] + H2O = L-tyrosyl-[protein] + phosphate</text>
        <dbReference type="Rhea" id="RHEA:10684"/>
        <dbReference type="Rhea" id="RHEA-COMP:10136"/>
        <dbReference type="Rhea" id="RHEA-COMP:20101"/>
        <dbReference type="ChEBI" id="CHEBI:15377"/>
        <dbReference type="ChEBI" id="CHEBI:43474"/>
        <dbReference type="ChEBI" id="CHEBI:46858"/>
        <dbReference type="ChEBI" id="CHEBI:61978"/>
        <dbReference type="EC" id="3.1.3.48"/>
    </reaction>
</comment>
<evidence type="ECO:0000313" key="5">
    <source>
        <dbReference type="EMBL" id="MCH7407975.1"/>
    </source>
</evidence>
<keyword evidence="6" id="KW-1185">Reference proteome</keyword>